<dbReference type="PANTHER" id="PTHR30126">
    <property type="entry name" value="HTH-TYPE TRANSCRIPTIONAL REGULATOR"/>
    <property type="match status" value="1"/>
</dbReference>
<evidence type="ECO:0000256" key="2">
    <source>
        <dbReference type="ARBA" id="ARBA00023015"/>
    </source>
</evidence>
<dbReference type="Pfam" id="PF00126">
    <property type="entry name" value="HTH_1"/>
    <property type="match status" value="1"/>
</dbReference>
<dbReference type="RefSeq" id="WP_190211177.1">
    <property type="nucleotide sequence ID" value="NZ_BNBO01000012.1"/>
</dbReference>
<keyword evidence="7" id="KW-1185">Reference proteome</keyword>
<protein>
    <recommendedName>
        <fullName evidence="5">HTH lysR-type domain-containing protein</fullName>
    </recommendedName>
</protein>
<evidence type="ECO:0000256" key="4">
    <source>
        <dbReference type="ARBA" id="ARBA00023163"/>
    </source>
</evidence>
<dbReference type="InterPro" id="IPR036390">
    <property type="entry name" value="WH_DNA-bd_sf"/>
</dbReference>
<name>A0A919FPT4_9ACTN</name>
<dbReference type="PANTHER" id="PTHR30126:SF91">
    <property type="entry name" value="LYSR FAMILY TRANSCRIPTIONAL REGULATOR"/>
    <property type="match status" value="1"/>
</dbReference>
<gene>
    <name evidence="6" type="ORF">GCM10018781_28500</name>
</gene>
<sequence>MAAPNPRRPAPARHVLSAPRSEHALDWGDLTAFRAVAEELSFTRAAARLRLSQPALSQRVRRLEKELGARLLQRTTRTVALTAAGRALVGWVVSTENAWAEVRHEVAFLAGRPGPARTAAPAPTAVRATVG</sequence>
<dbReference type="Proteomes" id="UP000617734">
    <property type="component" value="Unassembled WGS sequence"/>
</dbReference>
<dbReference type="SUPFAM" id="SSF46785">
    <property type="entry name" value="Winged helix' DNA-binding domain"/>
    <property type="match status" value="1"/>
</dbReference>
<evidence type="ECO:0000256" key="3">
    <source>
        <dbReference type="ARBA" id="ARBA00023125"/>
    </source>
</evidence>
<dbReference type="GO" id="GO:0000976">
    <property type="term" value="F:transcription cis-regulatory region binding"/>
    <property type="evidence" value="ECO:0007669"/>
    <property type="project" value="TreeGrafter"/>
</dbReference>
<keyword evidence="2" id="KW-0805">Transcription regulation</keyword>
<feature type="domain" description="HTH lysR-type" evidence="5">
    <location>
        <begin position="25"/>
        <end position="82"/>
    </location>
</feature>
<evidence type="ECO:0000256" key="1">
    <source>
        <dbReference type="ARBA" id="ARBA00009437"/>
    </source>
</evidence>
<keyword evidence="4" id="KW-0804">Transcription</keyword>
<dbReference type="PRINTS" id="PR00039">
    <property type="entry name" value="HTHLYSR"/>
</dbReference>
<dbReference type="FunFam" id="1.10.10.10:FF:000001">
    <property type="entry name" value="LysR family transcriptional regulator"/>
    <property type="match status" value="1"/>
</dbReference>
<comment type="similarity">
    <text evidence="1">Belongs to the LysR transcriptional regulatory family.</text>
</comment>
<accession>A0A919FPT4</accession>
<dbReference type="InterPro" id="IPR036388">
    <property type="entry name" value="WH-like_DNA-bd_sf"/>
</dbReference>
<proteinExistence type="inferred from homology"/>
<dbReference type="Gene3D" id="1.10.10.10">
    <property type="entry name" value="Winged helix-like DNA-binding domain superfamily/Winged helix DNA-binding domain"/>
    <property type="match status" value="1"/>
</dbReference>
<evidence type="ECO:0000313" key="6">
    <source>
        <dbReference type="EMBL" id="GHH69664.1"/>
    </source>
</evidence>
<dbReference type="InterPro" id="IPR000847">
    <property type="entry name" value="LysR_HTH_N"/>
</dbReference>
<dbReference type="GeneID" id="95353298"/>
<organism evidence="6 7">
    <name type="scientific">Kitasatospora indigofera</name>
    <dbReference type="NCBI Taxonomy" id="67307"/>
    <lineage>
        <taxon>Bacteria</taxon>
        <taxon>Bacillati</taxon>
        <taxon>Actinomycetota</taxon>
        <taxon>Actinomycetes</taxon>
        <taxon>Kitasatosporales</taxon>
        <taxon>Streptomycetaceae</taxon>
        <taxon>Kitasatospora</taxon>
    </lineage>
</organism>
<keyword evidence="3" id="KW-0238">DNA-binding</keyword>
<dbReference type="PROSITE" id="PS50931">
    <property type="entry name" value="HTH_LYSR"/>
    <property type="match status" value="1"/>
</dbReference>
<reference evidence="6" key="2">
    <citation type="submission" date="2020-09" db="EMBL/GenBank/DDBJ databases">
        <authorList>
            <person name="Sun Q."/>
            <person name="Ohkuma M."/>
        </authorList>
    </citation>
    <scope>NUCLEOTIDE SEQUENCE</scope>
    <source>
        <strain evidence="6">JCM 4646</strain>
    </source>
</reference>
<comment type="caution">
    <text evidence="6">The sequence shown here is derived from an EMBL/GenBank/DDBJ whole genome shotgun (WGS) entry which is preliminary data.</text>
</comment>
<dbReference type="GO" id="GO:0003700">
    <property type="term" value="F:DNA-binding transcription factor activity"/>
    <property type="evidence" value="ECO:0007669"/>
    <property type="project" value="InterPro"/>
</dbReference>
<evidence type="ECO:0000259" key="5">
    <source>
        <dbReference type="PROSITE" id="PS50931"/>
    </source>
</evidence>
<dbReference type="AlphaFoldDB" id="A0A919FPT4"/>
<reference evidence="6" key="1">
    <citation type="journal article" date="2014" name="Int. J. Syst. Evol. Microbiol.">
        <title>Complete genome sequence of Corynebacterium casei LMG S-19264T (=DSM 44701T), isolated from a smear-ripened cheese.</title>
        <authorList>
            <consortium name="US DOE Joint Genome Institute (JGI-PGF)"/>
            <person name="Walter F."/>
            <person name="Albersmeier A."/>
            <person name="Kalinowski J."/>
            <person name="Ruckert C."/>
        </authorList>
    </citation>
    <scope>NUCLEOTIDE SEQUENCE</scope>
    <source>
        <strain evidence="6">JCM 4646</strain>
    </source>
</reference>
<evidence type="ECO:0000313" key="7">
    <source>
        <dbReference type="Proteomes" id="UP000617734"/>
    </source>
</evidence>
<dbReference type="EMBL" id="BNBO01000012">
    <property type="protein sequence ID" value="GHH69664.1"/>
    <property type="molecule type" value="Genomic_DNA"/>
</dbReference>